<evidence type="ECO:0000256" key="1">
    <source>
        <dbReference type="SAM" id="MobiDB-lite"/>
    </source>
</evidence>
<feature type="region of interest" description="Disordered" evidence="1">
    <location>
        <begin position="223"/>
        <end position="247"/>
    </location>
</feature>
<evidence type="ECO:0000313" key="2">
    <source>
        <dbReference type="EMBL" id="KPA75437.1"/>
    </source>
</evidence>
<dbReference type="AlphaFoldDB" id="A0A0M9FT48"/>
<name>A0A0M9FT48_LEPPY</name>
<comment type="caution">
    <text evidence="2">The sequence shown here is derived from an EMBL/GenBank/DDBJ whole genome shotgun (WGS) entry which is preliminary data.</text>
</comment>
<dbReference type="EMBL" id="LGTL01000024">
    <property type="protein sequence ID" value="KPA75437.1"/>
    <property type="molecule type" value="Genomic_DNA"/>
</dbReference>
<evidence type="ECO:0000313" key="3">
    <source>
        <dbReference type="Proteomes" id="UP000037923"/>
    </source>
</evidence>
<accession>A0A0M9FT48</accession>
<feature type="compositionally biased region" description="Low complexity" evidence="1">
    <location>
        <begin position="227"/>
        <end position="236"/>
    </location>
</feature>
<feature type="region of interest" description="Disordered" evidence="1">
    <location>
        <begin position="32"/>
        <end position="88"/>
    </location>
</feature>
<keyword evidence="3" id="KW-1185">Reference proteome</keyword>
<feature type="compositionally biased region" description="Low complexity" evidence="1">
    <location>
        <begin position="49"/>
        <end position="88"/>
    </location>
</feature>
<gene>
    <name evidence="2" type="ORF">ABB37_08361</name>
</gene>
<dbReference type="RefSeq" id="XP_015653876.1">
    <property type="nucleotide sequence ID" value="XM_015807337.1"/>
</dbReference>
<organism evidence="2 3">
    <name type="scientific">Leptomonas pyrrhocoris</name>
    <name type="common">Firebug parasite</name>
    <dbReference type="NCBI Taxonomy" id="157538"/>
    <lineage>
        <taxon>Eukaryota</taxon>
        <taxon>Discoba</taxon>
        <taxon>Euglenozoa</taxon>
        <taxon>Kinetoplastea</taxon>
        <taxon>Metakinetoplastina</taxon>
        <taxon>Trypanosomatida</taxon>
        <taxon>Trypanosomatidae</taxon>
        <taxon>Leishmaniinae</taxon>
        <taxon>Leptomonas</taxon>
    </lineage>
</organism>
<dbReference type="Proteomes" id="UP000037923">
    <property type="component" value="Unassembled WGS sequence"/>
</dbReference>
<dbReference type="VEuPathDB" id="TriTrypDB:LpyrH10_24_0010"/>
<protein>
    <submittedName>
        <fullName evidence="2">Uncharacterized protein</fullName>
    </submittedName>
</protein>
<proteinExistence type="predicted"/>
<reference evidence="2 3" key="1">
    <citation type="submission" date="2015-07" db="EMBL/GenBank/DDBJ databases">
        <title>High-quality genome of monoxenous trypanosomatid Leptomonas pyrrhocoris.</title>
        <authorList>
            <person name="Flegontov P."/>
            <person name="Butenko A."/>
            <person name="Firsov S."/>
            <person name="Vlcek C."/>
            <person name="Logacheva M.D."/>
            <person name="Field M."/>
            <person name="Filatov D."/>
            <person name="Flegontova O."/>
            <person name="Gerasimov E."/>
            <person name="Jackson A.P."/>
            <person name="Kelly S."/>
            <person name="Opperdoes F."/>
            <person name="O'Reilly A."/>
            <person name="Votypka J."/>
            <person name="Yurchenko V."/>
            <person name="Lukes J."/>
        </authorList>
    </citation>
    <scope>NUCLEOTIDE SEQUENCE [LARGE SCALE GENOMIC DNA]</scope>
    <source>
        <strain evidence="2">H10</strain>
    </source>
</reference>
<dbReference type="GeneID" id="26908645"/>
<sequence>MTAPNAPCAPPVGTSSPAARALPWSAAWPTAWSASRATPPSVRGARLQRSLTRSPSSASRAAAAASATAKRAAPSAHPCATPATPATPCRLTRRLHGGRHLHHDANNAVQRAELHHVRRQRPQHLPVLPEWLLHVQRPVRAHQQLLRGQLRTVHAARQHQVLHVPQRLPPQLHLHLPLAARQRERRRCTALAVGGCGRDGGIRRHVLGVGGTYQAWRPAGASQHVNSPLAPAAAARPTRRIPPTPSP</sequence>